<proteinExistence type="predicted"/>
<reference evidence="2" key="1">
    <citation type="submission" date="2016-01" db="EMBL/GenBank/DDBJ databases">
        <authorList>
            <person name="Gamez R.M."/>
            <person name="Rodriguez F."/>
            <person name="Bernal J.F."/>
            <person name="Agarwala R."/>
            <person name="Landsman D."/>
            <person name="Marino-Ramirez L."/>
        </authorList>
    </citation>
    <scope>NUCLEOTIDE SEQUENCE [LARGE SCALE GENOMIC DNA]</scope>
    <source>
        <strain evidence="2">Ps006</strain>
    </source>
</reference>
<evidence type="ECO:0000313" key="2">
    <source>
        <dbReference type="Proteomes" id="UP000067111"/>
    </source>
</evidence>
<dbReference type="RefSeq" id="WP_060752397.1">
    <property type="nucleotide sequence ID" value="NZ_LRMR01000002.1"/>
</dbReference>
<organism evidence="1 2">
    <name type="scientific">Pseudomonas palleroniana</name>
    <dbReference type="NCBI Taxonomy" id="191390"/>
    <lineage>
        <taxon>Bacteria</taxon>
        <taxon>Pseudomonadati</taxon>
        <taxon>Pseudomonadota</taxon>
        <taxon>Gammaproteobacteria</taxon>
        <taxon>Pseudomonadales</taxon>
        <taxon>Pseudomonadaceae</taxon>
        <taxon>Pseudomonas</taxon>
    </lineage>
</organism>
<dbReference type="EMBL" id="LRMR01000002">
    <property type="protein sequence ID" value="KWU52865.1"/>
    <property type="molecule type" value="Genomic_DNA"/>
</dbReference>
<protein>
    <submittedName>
        <fullName evidence="1">Uncharacterized protein</fullName>
    </submittedName>
</protein>
<accession>A0A109FQZ9</accession>
<comment type="caution">
    <text evidence="1">The sequence shown here is derived from an EMBL/GenBank/DDBJ whole genome shotgun (WGS) entry which is preliminary data.</text>
</comment>
<dbReference type="AlphaFoldDB" id="A0A109FQZ9"/>
<gene>
    <name evidence="1" type="ORF">AWV77_00920</name>
</gene>
<dbReference type="OrthoDB" id="7005530at2"/>
<dbReference type="Proteomes" id="UP000067111">
    <property type="component" value="Unassembled WGS sequence"/>
</dbReference>
<evidence type="ECO:0000313" key="1">
    <source>
        <dbReference type="EMBL" id="KWU52865.1"/>
    </source>
</evidence>
<name>A0A109FQZ9_9PSED</name>
<sequence>MGLNVGVSLWVAPSDVHVPALRDKKPQGQTFAQKAGVEPLPAKAHQSLPPTDDHLTQETGSLTIQRLLQSSVKTPESGVLELYSLGLRAGKHLSYVPQLFELGTHAERGVAATDNERAFYQAAGAVPLQRPLPSVEEHNALEQTVMHLAVEDLADAGHELPGATSALAYLIRKWPERHVQVLPRGKGIEVMIRDYHLGPEEQRALVQDLTHQALRPQSIWINGQPAWQAPALSRYSTGDSNGH</sequence>